<dbReference type="PANTHER" id="PTHR42856">
    <property type="entry name" value="ACYL-COENZYME A THIOESTERASE PAAI"/>
    <property type="match status" value="1"/>
</dbReference>
<proteinExistence type="predicted"/>
<comment type="caution">
    <text evidence="4">The sequence shown here is derived from an EMBL/GenBank/DDBJ whole genome shotgun (WGS) entry which is preliminary data.</text>
</comment>
<dbReference type="PANTHER" id="PTHR42856:SF1">
    <property type="entry name" value="ACYL-COENZYME A THIOESTERASE PAAI"/>
    <property type="match status" value="1"/>
</dbReference>
<dbReference type="Gene3D" id="3.10.129.10">
    <property type="entry name" value="Hotdog Thioesterase"/>
    <property type="match status" value="1"/>
</dbReference>
<evidence type="ECO:0000256" key="2">
    <source>
        <dbReference type="SAM" id="MobiDB-lite"/>
    </source>
</evidence>
<dbReference type="Pfam" id="PF03061">
    <property type="entry name" value="4HBT"/>
    <property type="match status" value="1"/>
</dbReference>
<gene>
    <name evidence="4" type="primary">paaI</name>
    <name evidence="4" type="ORF">GCM10023171_02940</name>
</gene>
<dbReference type="Proteomes" id="UP001500731">
    <property type="component" value="Unassembled WGS sequence"/>
</dbReference>
<dbReference type="CDD" id="cd03443">
    <property type="entry name" value="PaaI_thioesterase"/>
    <property type="match status" value="1"/>
</dbReference>
<name>A0ABP8P2B9_9MICO</name>
<dbReference type="InterPro" id="IPR052723">
    <property type="entry name" value="Acyl-CoA_thioesterase_PaaI"/>
</dbReference>
<organism evidence="4 5">
    <name type="scientific">Microbacterium panaciterrae</name>
    <dbReference type="NCBI Taxonomy" id="985759"/>
    <lineage>
        <taxon>Bacteria</taxon>
        <taxon>Bacillati</taxon>
        <taxon>Actinomycetota</taxon>
        <taxon>Actinomycetes</taxon>
        <taxon>Micrococcales</taxon>
        <taxon>Microbacteriaceae</taxon>
        <taxon>Microbacterium</taxon>
    </lineage>
</organism>
<evidence type="ECO:0000313" key="4">
    <source>
        <dbReference type="EMBL" id="GAA4478613.1"/>
    </source>
</evidence>
<reference evidence="5" key="1">
    <citation type="journal article" date="2019" name="Int. J. Syst. Evol. Microbiol.">
        <title>The Global Catalogue of Microorganisms (GCM) 10K type strain sequencing project: providing services to taxonomists for standard genome sequencing and annotation.</title>
        <authorList>
            <consortium name="The Broad Institute Genomics Platform"/>
            <consortium name="The Broad Institute Genome Sequencing Center for Infectious Disease"/>
            <person name="Wu L."/>
            <person name="Ma J."/>
        </authorList>
    </citation>
    <scope>NUCLEOTIDE SEQUENCE [LARGE SCALE GENOMIC DNA]</scope>
    <source>
        <strain evidence="5">JCM 17839</strain>
    </source>
</reference>
<dbReference type="SUPFAM" id="SSF54637">
    <property type="entry name" value="Thioesterase/thiol ester dehydrase-isomerase"/>
    <property type="match status" value="1"/>
</dbReference>
<dbReference type="InterPro" id="IPR003736">
    <property type="entry name" value="PAAI_dom"/>
</dbReference>
<evidence type="ECO:0000256" key="1">
    <source>
        <dbReference type="ARBA" id="ARBA00022801"/>
    </source>
</evidence>
<keyword evidence="1" id="KW-0378">Hydrolase</keyword>
<dbReference type="EMBL" id="BAABGP010000003">
    <property type="protein sequence ID" value="GAA4478613.1"/>
    <property type="molecule type" value="Genomic_DNA"/>
</dbReference>
<dbReference type="InterPro" id="IPR006683">
    <property type="entry name" value="Thioestr_dom"/>
</dbReference>
<dbReference type="InterPro" id="IPR011973">
    <property type="entry name" value="PaaD"/>
</dbReference>
<evidence type="ECO:0000313" key="5">
    <source>
        <dbReference type="Proteomes" id="UP001500731"/>
    </source>
</evidence>
<feature type="region of interest" description="Disordered" evidence="2">
    <location>
        <begin position="1"/>
        <end position="22"/>
    </location>
</feature>
<evidence type="ECO:0000259" key="3">
    <source>
        <dbReference type="Pfam" id="PF03061"/>
    </source>
</evidence>
<sequence>MTETSLDRTDSTGIGSMRPMMRRDRASAALGMRVEVDEPGRAVVSMTVREDMTNGFDITHGGLVFALADTAFAIACNEDERVTVAGGADITFLKSTRAGQTLTATGTRRARNGRTGLYDITVTDETGDIVAEFRGRSITTNRPVVDAPQASSEETS</sequence>
<accession>A0ABP8P2B9</accession>
<feature type="domain" description="Thioesterase" evidence="3">
    <location>
        <begin position="58"/>
        <end position="130"/>
    </location>
</feature>
<dbReference type="RefSeq" id="WP_345183610.1">
    <property type="nucleotide sequence ID" value="NZ_BAABGP010000003.1"/>
</dbReference>
<dbReference type="NCBIfam" id="TIGR00369">
    <property type="entry name" value="unchar_dom_1"/>
    <property type="match status" value="1"/>
</dbReference>
<dbReference type="InterPro" id="IPR029069">
    <property type="entry name" value="HotDog_dom_sf"/>
</dbReference>
<protein>
    <submittedName>
        <fullName evidence="4">Hydroxyphenylacetyl-CoA thioesterase PaaI</fullName>
    </submittedName>
</protein>
<dbReference type="NCBIfam" id="TIGR02286">
    <property type="entry name" value="PaaD"/>
    <property type="match status" value="1"/>
</dbReference>
<feature type="compositionally biased region" description="Basic and acidic residues" evidence="2">
    <location>
        <begin position="1"/>
        <end position="10"/>
    </location>
</feature>
<keyword evidence="5" id="KW-1185">Reference proteome</keyword>